<dbReference type="AlphaFoldDB" id="A0A1I7XQ03"/>
<evidence type="ECO:0000313" key="1">
    <source>
        <dbReference type="Proteomes" id="UP000095283"/>
    </source>
</evidence>
<dbReference type="WBParaSite" id="Hba_19613">
    <property type="protein sequence ID" value="Hba_19613"/>
    <property type="gene ID" value="Hba_19613"/>
</dbReference>
<dbReference type="SUPFAM" id="SSF53300">
    <property type="entry name" value="vWA-like"/>
    <property type="match status" value="1"/>
</dbReference>
<proteinExistence type="predicted"/>
<dbReference type="InterPro" id="IPR036465">
    <property type="entry name" value="vWFA_dom_sf"/>
</dbReference>
<protein>
    <submittedName>
        <fullName evidence="2">Peptidase_S8 domain-containing protein</fullName>
    </submittedName>
</protein>
<organism evidence="1 2">
    <name type="scientific">Heterorhabditis bacteriophora</name>
    <name type="common">Entomopathogenic nematode worm</name>
    <dbReference type="NCBI Taxonomy" id="37862"/>
    <lineage>
        <taxon>Eukaryota</taxon>
        <taxon>Metazoa</taxon>
        <taxon>Ecdysozoa</taxon>
        <taxon>Nematoda</taxon>
        <taxon>Chromadorea</taxon>
        <taxon>Rhabditida</taxon>
        <taxon>Rhabditina</taxon>
        <taxon>Rhabditomorpha</taxon>
        <taxon>Strongyloidea</taxon>
        <taxon>Heterorhabditidae</taxon>
        <taxon>Heterorhabditis</taxon>
    </lineage>
</organism>
<dbReference type="Proteomes" id="UP000095283">
    <property type="component" value="Unplaced"/>
</dbReference>
<evidence type="ECO:0000313" key="2">
    <source>
        <dbReference type="WBParaSite" id="Hba_19613"/>
    </source>
</evidence>
<sequence length="170" mass="18750">MTTLPKVLTTTTEQCPNRLINQNIAFVFELSNSTGDLSASQATSTFILNYLINQNQFNDQFSSFSLIPFPNPASYEAYGSIQDFDHLKKHNFDVALSFLFTVFNTNGTYEANRSISDINGDSGLVTAQETARDLKASNVTILTVAVTNEKSFSLTSLASSPNYIHSGRLR</sequence>
<name>A0A1I7XQ03_HETBA</name>
<keyword evidence="1" id="KW-1185">Reference proteome</keyword>
<reference evidence="2" key="1">
    <citation type="submission" date="2016-11" db="UniProtKB">
        <authorList>
            <consortium name="WormBaseParasite"/>
        </authorList>
    </citation>
    <scope>IDENTIFICATION</scope>
</reference>
<accession>A0A1I7XQ03</accession>